<keyword evidence="1" id="KW-0614">Plasmid</keyword>
<evidence type="ECO:0000313" key="2">
    <source>
        <dbReference type="Proteomes" id="UP001317613"/>
    </source>
</evidence>
<dbReference type="EMBL" id="AP026730">
    <property type="protein sequence ID" value="BDQ63868.1"/>
    <property type="molecule type" value="Genomic_DNA"/>
</dbReference>
<evidence type="ECO:0000313" key="1">
    <source>
        <dbReference type="EMBL" id="BDQ63868.1"/>
    </source>
</evidence>
<organism evidence="1 2">
    <name type="scientific">Enterococcus faecalis</name>
    <name type="common">Streptococcus faecalis</name>
    <dbReference type="NCBI Taxonomy" id="1351"/>
    <lineage>
        <taxon>Bacteria</taxon>
        <taxon>Bacillati</taxon>
        <taxon>Bacillota</taxon>
        <taxon>Bacilli</taxon>
        <taxon>Lactobacillales</taxon>
        <taxon>Enterococcaceae</taxon>
        <taxon>Enterococcus</taxon>
    </lineage>
</organism>
<gene>
    <name evidence="1" type="ORF">EfsSVR2332_39460</name>
</gene>
<protein>
    <submittedName>
        <fullName evidence="1">Uncharacterized protein</fullName>
    </submittedName>
</protein>
<sequence length="276" mass="32406">MNEREKDIKKWLCQLLDQTYLNAEAYKNFFVRVLPKQRKRTLGNYLEVERVLEVSNLLREPVEVMLTLIRLLAAHIVVVNREQFQEEEAKEKIVKELLGELLKQGKISQKEQTIMLGTGFLEEETALYGELESWATDAKETIYCTVVENGFPIKMELHKLGYQWLKSRQAWVKSYETQEAAEVAKGQLWALSSEIEVSVETPITCLFHFDYYLSVKPAERYNETIVAFGYIYENYGFKKKFVKQVPVKDFSGERERLARLEIPFELVVPKERQVIY</sequence>
<name>A0AC59HVW3_ENTFL</name>
<reference evidence="1" key="1">
    <citation type="submission" date="2022-08" db="EMBL/GenBank/DDBJ databases">
        <title>Molecular epidemiological analysis of five strains of VanD-type vancomycin-resistant Enterococcus faecalis.</title>
        <authorList>
            <person name="Mimura K."/>
            <person name="Hashimoto Y."/>
            <person name="Tomita H."/>
        </authorList>
    </citation>
    <scope>NUCLEOTIDE SEQUENCE</scope>
    <source>
        <strain evidence="1">SVR2332</strain>
        <plasmid evidence="1">pSVR2332</plasmid>
    </source>
</reference>
<accession>A0AC59HVW3</accession>
<dbReference type="Proteomes" id="UP001317613">
    <property type="component" value="Plasmid pSVR2332"/>
</dbReference>
<geneLocation type="plasmid" evidence="1 2">
    <name>pSVR2332</name>
</geneLocation>
<proteinExistence type="predicted"/>